<comment type="caution">
    <text evidence="1">The sequence shown here is derived from an EMBL/GenBank/DDBJ whole genome shotgun (WGS) entry which is preliminary data.</text>
</comment>
<sequence length="259" mass="29757">MSGSKYTDYSSSPSRGSFSDLDLDTSVFTQTNSKCYVSQPARQQVTDSRQIKVSQFSKEENLRIESIILTHAGGASVADEEMALGESERLLITWAARLELEAANLRQSLHHDRADKVDALETSNRDLWNRIRGMEKEMQNTKESATSIMNVLKHTVEVEVEKRTNLLVEPFQTLQQDMVHSSRQVFKQLSEMMLKLIDDMNVLSVGNEEQYNNLRRIEESHLELQRKNLPSRKLEHQNSYTQQRICCLYGFLLTGLQLL</sequence>
<protein>
    <submittedName>
        <fullName evidence="1">Uncharacterized protein</fullName>
    </submittedName>
</protein>
<accession>A0AAW0FEV3</accession>
<dbReference type="AlphaFoldDB" id="A0AAW0FEV3"/>
<keyword evidence="2" id="KW-1185">Reference proteome</keyword>
<evidence type="ECO:0000313" key="1">
    <source>
        <dbReference type="EMBL" id="KAK7677984.1"/>
    </source>
</evidence>
<dbReference type="EMBL" id="JASBNA010000079">
    <property type="protein sequence ID" value="KAK7677984.1"/>
    <property type="molecule type" value="Genomic_DNA"/>
</dbReference>
<reference evidence="1 2" key="1">
    <citation type="submission" date="2022-09" db="EMBL/GenBank/DDBJ databases">
        <authorList>
            <person name="Palmer J.M."/>
        </authorList>
    </citation>
    <scope>NUCLEOTIDE SEQUENCE [LARGE SCALE GENOMIC DNA]</scope>
    <source>
        <strain evidence="1 2">DSM 7382</strain>
    </source>
</reference>
<gene>
    <name evidence="1" type="ORF">QCA50_019066</name>
</gene>
<name>A0AAW0FEV3_9APHY</name>
<dbReference type="Proteomes" id="UP001385951">
    <property type="component" value="Unassembled WGS sequence"/>
</dbReference>
<organism evidence="1 2">
    <name type="scientific">Cerrena zonata</name>
    <dbReference type="NCBI Taxonomy" id="2478898"/>
    <lineage>
        <taxon>Eukaryota</taxon>
        <taxon>Fungi</taxon>
        <taxon>Dikarya</taxon>
        <taxon>Basidiomycota</taxon>
        <taxon>Agaricomycotina</taxon>
        <taxon>Agaricomycetes</taxon>
        <taxon>Polyporales</taxon>
        <taxon>Cerrenaceae</taxon>
        <taxon>Cerrena</taxon>
    </lineage>
</organism>
<evidence type="ECO:0000313" key="2">
    <source>
        <dbReference type="Proteomes" id="UP001385951"/>
    </source>
</evidence>
<proteinExistence type="predicted"/>